<dbReference type="RefSeq" id="XP_022500076.1">
    <property type="nucleotide sequence ID" value="XM_022644072.1"/>
</dbReference>
<dbReference type="Pfam" id="PF07714">
    <property type="entry name" value="PK_Tyr_Ser-Thr"/>
    <property type="match status" value="1"/>
</dbReference>
<dbReference type="InterPro" id="IPR001245">
    <property type="entry name" value="Ser-Thr/Tyr_kinase_cat_dom"/>
</dbReference>
<accession>A0A178D0W3</accession>
<comment type="catalytic activity">
    <reaction evidence="7">
        <text>L-threonyl-[protein] + ATP = O-phospho-L-threonyl-[protein] + ADP + H(+)</text>
        <dbReference type="Rhea" id="RHEA:46608"/>
        <dbReference type="Rhea" id="RHEA-COMP:11060"/>
        <dbReference type="Rhea" id="RHEA-COMP:11605"/>
        <dbReference type="ChEBI" id="CHEBI:15378"/>
        <dbReference type="ChEBI" id="CHEBI:30013"/>
        <dbReference type="ChEBI" id="CHEBI:30616"/>
        <dbReference type="ChEBI" id="CHEBI:61977"/>
        <dbReference type="ChEBI" id="CHEBI:456216"/>
        <dbReference type="EC" id="2.7.11.1"/>
    </reaction>
</comment>
<evidence type="ECO:0000256" key="4">
    <source>
        <dbReference type="ARBA" id="ARBA00022741"/>
    </source>
</evidence>
<evidence type="ECO:0000313" key="10">
    <source>
        <dbReference type="EMBL" id="OAL35064.1"/>
    </source>
</evidence>
<evidence type="ECO:0000256" key="1">
    <source>
        <dbReference type="ARBA" id="ARBA00012513"/>
    </source>
</evidence>
<organism evidence="10 11">
    <name type="scientific">Fonsecaea nubica</name>
    <dbReference type="NCBI Taxonomy" id="856822"/>
    <lineage>
        <taxon>Eukaryota</taxon>
        <taxon>Fungi</taxon>
        <taxon>Dikarya</taxon>
        <taxon>Ascomycota</taxon>
        <taxon>Pezizomycotina</taxon>
        <taxon>Eurotiomycetes</taxon>
        <taxon>Chaetothyriomycetidae</taxon>
        <taxon>Chaetothyriales</taxon>
        <taxon>Herpotrichiellaceae</taxon>
        <taxon>Fonsecaea</taxon>
    </lineage>
</organism>
<evidence type="ECO:0000256" key="5">
    <source>
        <dbReference type="ARBA" id="ARBA00022777"/>
    </source>
</evidence>
<dbReference type="GeneID" id="34589195"/>
<evidence type="ECO:0000313" key="11">
    <source>
        <dbReference type="Proteomes" id="UP000185904"/>
    </source>
</evidence>
<reference evidence="10 11" key="1">
    <citation type="submission" date="2016-03" db="EMBL/GenBank/DDBJ databases">
        <title>The draft genome sequence of Fonsecaea nubica causative agent of cutaneous subcutaneous infection in human host.</title>
        <authorList>
            <person name="Costa F."/>
            <person name="Sybren D.H."/>
            <person name="Raittz R.T."/>
            <person name="Weiss V.A."/>
            <person name="Leao A.C."/>
            <person name="Gomes R."/>
            <person name="De Souza E.M."/>
            <person name="Pedrosa F.O."/>
            <person name="Steffens M.B."/>
            <person name="Bombassaro A."/>
            <person name="Tadra-Sfeir M.Z."/>
            <person name="Moreno L.F."/>
            <person name="Najafzadeh M.J."/>
            <person name="Felipe M.S."/>
            <person name="Teixeira M."/>
            <person name="Sun J."/>
            <person name="Xi L."/>
            <person name="Castro M.A."/>
            <person name="Vicente V.A."/>
        </authorList>
    </citation>
    <scope>NUCLEOTIDE SEQUENCE [LARGE SCALE GENOMIC DNA]</scope>
    <source>
        <strain evidence="10 11">CBS 269.64</strain>
    </source>
</reference>
<dbReference type="GO" id="GO:0004674">
    <property type="term" value="F:protein serine/threonine kinase activity"/>
    <property type="evidence" value="ECO:0007669"/>
    <property type="project" value="UniProtKB-KW"/>
</dbReference>
<dbReference type="EMBL" id="LVCJ01000034">
    <property type="protein sequence ID" value="OAL35064.1"/>
    <property type="molecule type" value="Genomic_DNA"/>
</dbReference>
<dbReference type="Gene3D" id="1.10.510.10">
    <property type="entry name" value="Transferase(Phosphotransferase) domain 1"/>
    <property type="match status" value="1"/>
</dbReference>
<proteinExistence type="predicted"/>
<keyword evidence="3" id="KW-0808">Transferase</keyword>
<gene>
    <name evidence="10" type="ORF">AYO20_05779</name>
</gene>
<keyword evidence="2" id="KW-0723">Serine/threonine-protein kinase</keyword>
<comment type="caution">
    <text evidence="10">The sequence shown here is derived from an EMBL/GenBank/DDBJ whole genome shotgun (WGS) entry which is preliminary data.</text>
</comment>
<evidence type="ECO:0000256" key="3">
    <source>
        <dbReference type="ARBA" id="ARBA00022679"/>
    </source>
</evidence>
<evidence type="ECO:0000256" key="8">
    <source>
        <dbReference type="ARBA" id="ARBA00048679"/>
    </source>
</evidence>
<evidence type="ECO:0000259" key="9">
    <source>
        <dbReference type="PROSITE" id="PS50011"/>
    </source>
</evidence>
<sequence length="322" mass="36313">MSDESLDHVPPKLSKYDWVGEGAVCIVYQVHPRIVVKHPLKSGYEQFHREVQFYGLLKRKSICRDIVECFLLLPNAIFLSYCAAGSLSQRLMSRQIREDLEEYPGRVIEVTAKDDTELISRWMRQLTSAAAFLETMNVAHNDIHPRNLLLDQFLDMKLSDFDSYATVGEDLPGAPAPWARVLADGPDKGSFGTCGPRTEQFAIGSVLYMMLYGHEPYEDIAMDPEEVVERFQYMRFPELKRTPLEDIIRDCWFGHFPSMRALQSAVFACTADLPLQASLGKADSAEEVGLCKELVRSGLLDCGPGPCFLETWRGGHIQPSPC</sequence>
<keyword evidence="5" id="KW-0418">Kinase</keyword>
<evidence type="ECO:0000256" key="7">
    <source>
        <dbReference type="ARBA" id="ARBA00047899"/>
    </source>
</evidence>
<keyword evidence="11" id="KW-1185">Reference proteome</keyword>
<dbReference type="Proteomes" id="UP000185904">
    <property type="component" value="Unassembled WGS sequence"/>
</dbReference>
<dbReference type="SUPFAM" id="SSF56112">
    <property type="entry name" value="Protein kinase-like (PK-like)"/>
    <property type="match status" value="1"/>
</dbReference>
<comment type="catalytic activity">
    <reaction evidence="8">
        <text>L-seryl-[protein] + ATP = O-phospho-L-seryl-[protein] + ADP + H(+)</text>
        <dbReference type="Rhea" id="RHEA:17989"/>
        <dbReference type="Rhea" id="RHEA-COMP:9863"/>
        <dbReference type="Rhea" id="RHEA-COMP:11604"/>
        <dbReference type="ChEBI" id="CHEBI:15378"/>
        <dbReference type="ChEBI" id="CHEBI:29999"/>
        <dbReference type="ChEBI" id="CHEBI:30616"/>
        <dbReference type="ChEBI" id="CHEBI:83421"/>
        <dbReference type="ChEBI" id="CHEBI:456216"/>
        <dbReference type="EC" id="2.7.11.1"/>
    </reaction>
</comment>
<keyword evidence="4" id="KW-0547">Nucleotide-binding</keyword>
<evidence type="ECO:0000256" key="2">
    <source>
        <dbReference type="ARBA" id="ARBA00022527"/>
    </source>
</evidence>
<dbReference type="GO" id="GO:0005524">
    <property type="term" value="F:ATP binding"/>
    <property type="evidence" value="ECO:0007669"/>
    <property type="project" value="UniProtKB-KW"/>
</dbReference>
<dbReference type="AlphaFoldDB" id="A0A178D0W3"/>
<feature type="domain" description="Protein kinase" evidence="9">
    <location>
        <begin position="13"/>
        <end position="279"/>
    </location>
</feature>
<dbReference type="PANTHER" id="PTHR24343">
    <property type="entry name" value="SERINE/THREONINE KINASE"/>
    <property type="match status" value="1"/>
</dbReference>
<name>A0A178D0W3_9EURO</name>
<dbReference type="PROSITE" id="PS50011">
    <property type="entry name" value="PROTEIN_KINASE_DOM"/>
    <property type="match status" value="1"/>
</dbReference>
<keyword evidence="6" id="KW-0067">ATP-binding</keyword>
<dbReference type="InterPro" id="IPR011009">
    <property type="entry name" value="Kinase-like_dom_sf"/>
</dbReference>
<dbReference type="OrthoDB" id="5338352at2759"/>
<evidence type="ECO:0000256" key="6">
    <source>
        <dbReference type="ARBA" id="ARBA00022840"/>
    </source>
</evidence>
<protein>
    <recommendedName>
        <fullName evidence="1">non-specific serine/threonine protein kinase</fullName>
        <ecNumber evidence="1">2.7.11.1</ecNumber>
    </recommendedName>
</protein>
<dbReference type="InterPro" id="IPR000719">
    <property type="entry name" value="Prot_kinase_dom"/>
</dbReference>
<dbReference type="EC" id="2.7.11.1" evidence="1"/>